<organism evidence="1 2">
    <name type="scientific">Allacma fusca</name>
    <dbReference type="NCBI Taxonomy" id="39272"/>
    <lineage>
        <taxon>Eukaryota</taxon>
        <taxon>Metazoa</taxon>
        <taxon>Ecdysozoa</taxon>
        <taxon>Arthropoda</taxon>
        <taxon>Hexapoda</taxon>
        <taxon>Collembola</taxon>
        <taxon>Symphypleona</taxon>
        <taxon>Sminthuridae</taxon>
        <taxon>Allacma</taxon>
    </lineage>
</organism>
<evidence type="ECO:0000313" key="2">
    <source>
        <dbReference type="Proteomes" id="UP000708208"/>
    </source>
</evidence>
<dbReference type="Proteomes" id="UP000708208">
    <property type="component" value="Unassembled WGS sequence"/>
</dbReference>
<protein>
    <submittedName>
        <fullName evidence="1">Uncharacterized protein</fullName>
    </submittedName>
</protein>
<sequence length="190" mass="22015">MQEAQGKYRSMLEKLKFHRSPLEMLGKVSEVSEKLLFCNEKTHSKSDMTIKDDYFDILHHIIQMRENKYKKSCQEFGQGDLARCAKSIKAALEQDPNCTHVRILKWENKLVTNHFISLQSALRSKDRFFGSLPKVCFDEAWLQLPRPFAAEIADVCTSDEVHYNHLSSGYGNKLKELEWILEGICIFGLN</sequence>
<dbReference type="EMBL" id="CAJVCH010169668">
    <property type="protein sequence ID" value="CAG7728863.1"/>
    <property type="molecule type" value="Genomic_DNA"/>
</dbReference>
<name>A0A8J2K3D0_9HEXA</name>
<evidence type="ECO:0000313" key="1">
    <source>
        <dbReference type="EMBL" id="CAG7728863.1"/>
    </source>
</evidence>
<reference evidence="1" key="1">
    <citation type="submission" date="2021-06" db="EMBL/GenBank/DDBJ databases">
        <authorList>
            <person name="Hodson N. C."/>
            <person name="Mongue J. A."/>
            <person name="Jaron S. K."/>
        </authorList>
    </citation>
    <scope>NUCLEOTIDE SEQUENCE</scope>
</reference>
<comment type="caution">
    <text evidence="1">The sequence shown here is derived from an EMBL/GenBank/DDBJ whole genome shotgun (WGS) entry which is preliminary data.</text>
</comment>
<proteinExistence type="predicted"/>
<keyword evidence="2" id="KW-1185">Reference proteome</keyword>
<accession>A0A8J2K3D0</accession>
<gene>
    <name evidence="1" type="ORF">AFUS01_LOCUS17614</name>
</gene>
<dbReference type="AlphaFoldDB" id="A0A8J2K3D0"/>